<accession>A0AAV0Z8G0</accession>
<dbReference type="Proteomes" id="UP001157006">
    <property type="component" value="Chromosome 1S"/>
</dbReference>
<feature type="transmembrane region" description="Helical" evidence="3">
    <location>
        <begin position="81"/>
        <end position="103"/>
    </location>
</feature>
<feature type="region of interest" description="Disordered" evidence="2">
    <location>
        <begin position="1"/>
        <end position="45"/>
    </location>
</feature>
<dbReference type="EMBL" id="OX451735">
    <property type="protein sequence ID" value="CAI8593598.1"/>
    <property type="molecule type" value="Genomic_DNA"/>
</dbReference>
<keyword evidence="3" id="KW-1133">Transmembrane helix</keyword>
<evidence type="ECO:0000256" key="1">
    <source>
        <dbReference type="ARBA" id="ARBA00010515"/>
    </source>
</evidence>
<dbReference type="InterPro" id="IPR029058">
    <property type="entry name" value="AB_hydrolase_fold"/>
</dbReference>
<evidence type="ECO:0000313" key="6">
    <source>
        <dbReference type="Proteomes" id="UP001157006"/>
    </source>
</evidence>
<dbReference type="PANTHER" id="PTHR23024:SF654">
    <property type="entry name" value="RECEPTOR GID1, PUTATIVE-RELATED"/>
    <property type="match status" value="1"/>
</dbReference>
<dbReference type="InterPro" id="IPR013094">
    <property type="entry name" value="AB_hydrolase_3"/>
</dbReference>
<dbReference type="InterPro" id="IPR050466">
    <property type="entry name" value="Carboxylest/Gibb_receptor"/>
</dbReference>
<dbReference type="SUPFAM" id="SSF53474">
    <property type="entry name" value="alpha/beta-Hydrolases"/>
    <property type="match status" value="1"/>
</dbReference>
<dbReference type="PANTHER" id="PTHR23024">
    <property type="entry name" value="ARYLACETAMIDE DEACETYLASE"/>
    <property type="match status" value="1"/>
</dbReference>
<comment type="similarity">
    <text evidence="1">Belongs to the 'GDXG' lipolytic enzyme family.</text>
</comment>
<feature type="compositionally biased region" description="Polar residues" evidence="2">
    <location>
        <begin position="1"/>
        <end position="14"/>
    </location>
</feature>
<organism evidence="5 6">
    <name type="scientific">Vicia faba</name>
    <name type="common">Broad bean</name>
    <name type="synonym">Faba vulgaris</name>
    <dbReference type="NCBI Taxonomy" id="3906"/>
    <lineage>
        <taxon>Eukaryota</taxon>
        <taxon>Viridiplantae</taxon>
        <taxon>Streptophyta</taxon>
        <taxon>Embryophyta</taxon>
        <taxon>Tracheophyta</taxon>
        <taxon>Spermatophyta</taxon>
        <taxon>Magnoliopsida</taxon>
        <taxon>eudicotyledons</taxon>
        <taxon>Gunneridae</taxon>
        <taxon>Pentapetalae</taxon>
        <taxon>rosids</taxon>
        <taxon>fabids</taxon>
        <taxon>Fabales</taxon>
        <taxon>Fabaceae</taxon>
        <taxon>Papilionoideae</taxon>
        <taxon>50 kb inversion clade</taxon>
        <taxon>NPAAA clade</taxon>
        <taxon>Hologalegina</taxon>
        <taxon>IRL clade</taxon>
        <taxon>Fabeae</taxon>
        <taxon>Vicia</taxon>
    </lineage>
</organism>
<sequence length="331" mass="36822">MANQTTTLPPTTDPYQFINAHHNPNDTLTRNLEDPHTSPSSDPTLPISVLTKDLTINLSNQTSLRLFLPKKATFSKQNNKLLPLIVFFHGSGFILLSAASTMFHDFCVQMAETVEAVVASVDYRLAPEHRLPAAYDDAMEALSLIRSSEDEWLTKYVDYSKCFLMGNSAGATIAYHAGLRAVENVKDLEPLKIQGLILRQPFFGGTQRTESEVRLENNPNFPLCVSDLMWELALPIGVDRDHEYSNLTAGNGVDEKYEKMKDQGLKVLVSMNGGDPLVDRNKELVKLLKEKGVEVVMDYQEDGFHGVEFSEASKAKNFIELLSGFVSSFAS</sequence>
<reference evidence="5 6" key="1">
    <citation type="submission" date="2023-01" db="EMBL/GenBank/DDBJ databases">
        <authorList>
            <person name="Kreplak J."/>
        </authorList>
    </citation>
    <scope>NUCLEOTIDE SEQUENCE [LARGE SCALE GENOMIC DNA]</scope>
</reference>
<dbReference type="GO" id="GO:0016787">
    <property type="term" value="F:hydrolase activity"/>
    <property type="evidence" value="ECO:0007669"/>
    <property type="project" value="InterPro"/>
</dbReference>
<evidence type="ECO:0000259" key="4">
    <source>
        <dbReference type="Pfam" id="PF07859"/>
    </source>
</evidence>
<protein>
    <recommendedName>
        <fullName evidence="4">Alpha/beta hydrolase fold-3 domain-containing protein</fullName>
    </recommendedName>
</protein>
<keyword evidence="3" id="KW-0472">Membrane</keyword>
<keyword evidence="3" id="KW-0812">Transmembrane</keyword>
<dbReference type="Pfam" id="PF07859">
    <property type="entry name" value="Abhydrolase_3"/>
    <property type="match status" value="1"/>
</dbReference>
<proteinExistence type="inferred from homology"/>
<dbReference type="AlphaFoldDB" id="A0AAV0Z8G0"/>
<gene>
    <name evidence="5" type="ORF">VFH_I099240</name>
</gene>
<evidence type="ECO:0000256" key="2">
    <source>
        <dbReference type="SAM" id="MobiDB-lite"/>
    </source>
</evidence>
<keyword evidence="6" id="KW-1185">Reference proteome</keyword>
<evidence type="ECO:0000313" key="5">
    <source>
        <dbReference type="EMBL" id="CAI8593598.1"/>
    </source>
</evidence>
<dbReference type="Gene3D" id="3.40.50.1820">
    <property type="entry name" value="alpha/beta hydrolase"/>
    <property type="match status" value="1"/>
</dbReference>
<name>A0AAV0Z8G0_VICFA</name>
<feature type="domain" description="Alpha/beta hydrolase fold-3" evidence="4">
    <location>
        <begin position="85"/>
        <end position="307"/>
    </location>
</feature>
<evidence type="ECO:0000256" key="3">
    <source>
        <dbReference type="SAM" id="Phobius"/>
    </source>
</evidence>